<feature type="compositionally biased region" description="Polar residues" evidence="1">
    <location>
        <begin position="11"/>
        <end position="31"/>
    </location>
</feature>
<evidence type="ECO:0000313" key="3">
    <source>
        <dbReference type="Proteomes" id="UP000325313"/>
    </source>
</evidence>
<dbReference type="Proteomes" id="UP000325313">
    <property type="component" value="Unassembled WGS sequence"/>
</dbReference>
<name>A0A5B0RQ16_PUCGR</name>
<dbReference type="EMBL" id="VDEP01000145">
    <property type="protein sequence ID" value="KAA1128011.1"/>
    <property type="molecule type" value="Genomic_DNA"/>
</dbReference>
<gene>
    <name evidence="2" type="ORF">PGTUg99_009492</name>
</gene>
<evidence type="ECO:0000256" key="1">
    <source>
        <dbReference type="SAM" id="MobiDB-lite"/>
    </source>
</evidence>
<organism evidence="2 3">
    <name type="scientific">Puccinia graminis f. sp. tritici</name>
    <dbReference type="NCBI Taxonomy" id="56615"/>
    <lineage>
        <taxon>Eukaryota</taxon>
        <taxon>Fungi</taxon>
        <taxon>Dikarya</taxon>
        <taxon>Basidiomycota</taxon>
        <taxon>Pucciniomycotina</taxon>
        <taxon>Pucciniomycetes</taxon>
        <taxon>Pucciniales</taxon>
        <taxon>Pucciniaceae</taxon>
        <taxon>Puccinia</taxon>
    </lineage>
</organism>
<feature type="region of interest" description="Disordered" evidence="1">
    <location>
        <begin position="1"/>
        <end position="76"/>
    </location>
</feature>
<feature type="compositionally biased region" description="Low complexity" evidence="1">
    <location>
        <begin position="32"/>
        <end position="42"/>
    </location>
</feature>
<dbReference type="AlphaFoldDB" id="A0A5B0RQ16"/>
<comment type="caution">
    <text evidence="2">The sequence shown here is derived from an EMBL/GenBank/DDBJ whole genome shotgun (WGS) entry which is preliminary data.</text>
</comment>
<evidence type="ECO:0000313" key="2">
    <source>
        <dbReference type="EMBL" id="KAA1128011.1"/>
    </source>
</evidence>
<protein>
    <submittedName>
        <fullName evidence="2">Uncharacterized protein</fullName>
    </submittedName>
</protein>
<sequence>MKAVGGGYQVEPTTPRATTGKRSGADTKSSPQLQEQRQQQRLRLVRRNTDASEGRPGTTSGGGRAVSVRVRVRPDV</sequence>
<accession>A0A5B0RQ16</accession>
<reference evidence="2 3" key="1">
    <citation type="submission" date="2019-05" db="EMBL/GenBank/DDBJ databases">
        <title>Emergence of the Ug99 lineage of the wheat stem rust pathogen through somatic hybridization.</title>
        <authorList>
            <person name="Li F."/>
            <person name="Upadhyaya N.M."/>
            <person name="Sperschneider J."/>
            <person name="Matny O."/>
            <person name="Nguyen-Phuc H."/>
            <person name="Mago R."/>
            <person name="Raley C."/>
            <person name="Miller M.E."/>
            <person name="Silverstein K.A.T."/>
            <person name="Henningsen E."/>
            <person name="Hirsch C.D."/>
            <person name="Visser B."/>
            <person name="Pretorius Z.A."/>
            <person name="Steffenson B.J."/>
            <person name="Schwessinger B."/>
            <person name="Dodds P.N."/>
            <person name="Figueroa M."/>
        </authorList>
    </citation>
    <scope>NUCLEOTIDE SEQUENCE [LARGE SCALE GENOMIC DNA]</scope>
    <source>
        <strain evidence="2 3">Ug99</strain>
    </source>
</reference>
<proteinExistence type="predicted"/>